<organism evidence="3 4">
    <name type="scientific">Ahrensia marina</name>
    <dbReference type="NCBI Taxonomy" id="1514904"/>
    <lineage>
        <taxon>Bacteria</taxon>
        <taxon>Pseudomonadati</taxon>
        <taxon>Pseudomonadota</taxon>
        <taxon>Alphaproteobacteria</taxon>
        <taxon>Hyphomicrobiales</taxon>
        <taxon>Ahrensiaceae</taxon>
        <taxon>Ahrensia</taxon>
    </lineage>
</organism>
<feature type="domain" description="GST C-terminal" evidence="2">
    <location>
        <begin position="84"/>
        <end position="206"/>
    </location>
</feature>
<dbReference type="STRING" id="1514904.SU32_01250"/>
<keyword evidence="4" id="KW-1185">Reference proteome</keyword>
<dbReference type="InterPro" id="IPR040079">
    <property type="entry name" value="Glutathione_S-Trfase"/>
</dbReference>
<dbReference type="SUPFAM" id="SSF52833">
    <property type="entry name" value="Thioredoxin-like"/>
    <property type="match status" value="1"/>
</dbReference>
<dbReference type="SFLD" id="SFLDG00358">
    <property type="entry name" value="Main_(cytGST)"/>
    <property type="match status" value="1"/>
</dbReference>
<dbReference type="RefSeq" id="WP_053997493.1">
    <property type="nucleotide sequence ID" value="NZ_JXMU01000001.1"/>
</dbReference>
<feature type="domain" description="GST N-terminal" evidence="1">
    <location>
        <begin position="1"/>
        <end position="82"/>
    </location>
</feature>
<evidence type="ECO:0000313" key="4">
    <source>
        <dbReference type="Proteomes" id="UP000038011"/>
    </source>
</evidence>
<dbReference type="Proteomes" id="UP000038011">
    <property type="component" value="Unassembled WGS sequence"/>
</dbReference>
<proteinExistence type="predicted"/>
<dbReference type="SUPFAM" id="SSF47616">
    <property type="entry name" value="GST C-terminal domain-like"/>
    <property type="match status" value="1"/>
</dbReference>
<dbReference type="PANTHER" id="PTHR44051">
    <property type="entry name" value="GLUTATHIONE S-TRANSFERASE-RELATED"/>
    <property type="match status" value="1"/>
</dbReference>
<dbReference type="CDD" id="cd03056">
    <property type="entry name" value="GST_N_4"/>
    <property type="match status" value="1"/>
</dbReference>
<keyword evidence="3" id="KW-0808">Transferase</keyword>
<protein>
    <submittedName>
        <fullName evidence="3">Glutathione S-transferase</fullName>
    </submittedName>
</protein>
<dbReference type="GO" id="GO:0016740">
    <property type="term" value="F:transferase activity"/>
    <property type="evidence" value="ECO:0007669"/>
    <property type="project" value="UniProtKB-KW"/>
</dbReference>
<accession>A0A0N0VMI4</accession>
<dbReference type="PROSITE" id="PS50405">
    <property type="entry name" value="GST_CTER"/>
    <property type="match status" value="1"/>
</dbReference>
<dbReference type="Gene3D" id="3.40.30.10">
    <property type="entry name" value="Glutaredoxin"/>
    <property type="match status" value="1"/>
</dbReference>
<dbReference type="Pfam" id="PF13410">
    <property type="entry name" value="GST_C_2"/>
    <property type="match status" value="1"/>
</dbReference>
<dbReference type="Gene3D" id="1.20.1050.10">
    <property type="match status" value="1"/>
</dbReference>
<sequence length="206" mass="23465">MLKLYSMPSSGNSYKVRLLLHQLGISFEHIDCEVGSGVTTSDWFRAKNPNGKVPLLELEDGRLIAESNAILLYLAHDSAYLPTERYACAKVHEWLFFEQNFHEGTIATRQAIFKYENRAHLRTPEHLDPLLVSGHRALGVMEAQLEKTPFIAGDSYTVADIALYAYTHTAGEIGKFDMDRFPFINKWLKKISEQKDYVSLNWLPAT</sequence>
<dbReference type="InterPro" id="IPR036282">
    <property type="entry name" value="Glutathione-S-Trfase_C_sf"/>
</dbReference>
<reference evidence="3 4" key="1">
    <citation type="submission" date="2015-01" db="EMBL/GenBank/DDBJ databases">
        <title>Ahrensia donghaiensis sp. nov., a novel dimethylsulphoniopropionate-cleavage bacterium isolated from seawater and emended descriptions of the genus Ahrensia and Ahrensia kielensis.</title>
        <authorList>
            <person name="Liu J."/>
        </authorList>
    </citation>
    <scope>NUCLEOTIDE SEQUENCE [LARGE SCALE GENOMIC DNA]</scope>
    <source>
        <strain evidence="3 4">LZD062</strain>
    </source>
</reference>
<dbReference type="InterPro" id="IPR010987">
    <property type="entry name" value="Glutathione-S-Trfase_C-like"/>
</dbReference>
<dbReference type="InterPro" id="IPR036249">
    <property type="entry name" value="Thioredoxin-like_sf"/>
</dbReference>
<dbReference type="Pfam" id="PF13417">
    <property type="entry name" value="GST_N_3"/>
    <property type="match status" value="1"/>
</dbReference>
<gene>
    <name evidence="3" type="ORF">SU32_01250</name>
</gene>
<comment type="caution">
    <text evidence="3">The sequence shown here is derived from an EMBL/GenBank/DDBJ whole genome shotgun (WGS) entry which is preliminary data.</text>
</comment>
<dbReference type="AlphaFoldDB" id="A0A0N0VMI4"/>
<evidence type="ECO:0000259" key="2">
    <source>
        <dbReference type="PROSITE" id="PS50405"/>
    </source>
</evidence>
<dbReference type="InterPro" id="IPR004045">
    <property type="entry name" value="Glutathione_S-Trfase_N"/>
</dbReference>
<evidence type="ECO:0000313" key="3">
    <source>
        <dbReference type="EMBL" id="KPB02921.1"/>
    </source>
</evidence>
<dbReference type="OrthoDB" id="9810080at2"/>
<evidence type="ECO:0000259" key="1">
    <source>
        <dbReference type="PROSITE" id="PS50404"/>
    </source>
</evidence>
<dbReference type="PATRIC" id="fig|1514904.3.peg.260"/>
<dbReference type="PROSITE" id="PS50404">
    <property type="entry name" value="GST_NTER"/>
    <property type="match status" value="1"/>
</dbReference>
<dbReference type="PANTHER" id="PTHR44051:SF2">
    <property type="entry name" value="HYPOTHETICAL GLUTATHIONE S-TRANSFERASE LIKE PROTEIN"/>
    <property type="match status" value="1"/>
</dbReference>
<name>A0A0N0VMI4_9HYPH</name>
<dbReference type="SFLD" id="SFLDS00019">
    <property type="entry name" value="Glutathione_Transferase_(cytos"/>
    <property type="match status" value="1"/>
</dbReference>
<dbReference type="EMBL" id="JXMU01000001">
    <property type="protein sequence ID" value="KPB02921.1"/>
    <property type="molecule type" value="Genomic_DNA"/>
</dbReference>